<evidence type="ECO:0000313" key="4">
    <source>
        <dbReference type="EMBL" id="QQU46642.1"/>
    </source>
</evidence>
<dbReference type="Proteomes" id="UP000041601">
    <property type="component" value="Unassembled WGS sequence"/>
</dbReference>
<protein>
    <submittedName>
        <fullName evidence="2">Sigma-fimbriae subunit</fullName>
    </submittedName>
    <submittedName>
        <fullName evidence="4">Spore coat protein U domain-containing protein</fullName>
    </submittedName>
</protein>
<dbReference type="SMART" id="SM00972">
    <property type="entry name" value="SCPU"/>
    <property type="match status" value="1"/>
</dbReference>
<keyword evidence="5" id="KW-1185">Reference proteome</keyword>
<keyword evidence="4" id="KW-0167">Capsid protein</keyword>
<sequence>MVLGITPDNFRINIDKTVLLGFIFSLLLLRTYPVDAVSKMANITVNATLLPTCIAGTTTAGATTFGTLNFGSVTVLNRPISIIGQANSGAISVQCSKNTSFTVLLSAGQSGSVNNRYLVGGANNQHVNYNLYTDAAHSHIWDNTVGISQVASGQPVTLPVYGLIPIQSTPSVGIYTDTIQVTVNW</sequence>
<evidence type="ECO:0000313" key="5">
    <source>
        <dbReference type="Proteomes" id="UP000041601"/>
    </source>
</evidence>
<name>A0A0E1NGP2_YEREN</name>
<dbReference type="Proteomes" id="UP000595309">
    <property type="component" value="Chromosome"/>
</dbReference>
<dbReference type="PANTHER" id="PTHR37089:SF4">
    <property type="entry name" value="EXPORTED PROTEIN"/>
    <property type="match status" value="1"/>
</dbReference>
<feature type="domain" description="Spore coat protein U/FanG" evidence="1">
    <location>
        <begin position="41"/>
        <end position="182"/>
    </location>
</feature>
<dbReference type="EMBL" id="CP068146">
    <property type="protein sequence ID" value="QQU46642.1"/>
    <property type="molecule type" value="Genomic_DNA"/>
</dbReference>
<dbReference type="EMBL" id="CGBR01000012">
    <property type="protein sequence ID" value="CFQ62758.1"/>
    <property type="molecule type" value="Genomic_DNA"/>
</dbReference>
<dbReference type="InterPro" id="IPR007893">
    <property type="entry name" value="Spore_coat_U/FanG"/>
</dbReference>
<evidence type="ECO:0000313" key="3">
    <source>
        <dbReference type="EMBL" id="CNE20588.1"/>
    </source>
</evidence>
<reference evidence="4 7" key="3">
    <citation type="submission" date="2021-01" db="EMBL/GenBank/DDBJ databases">
        <title>FDA dAtabase for Regulatory Grade micrObial Sequences (FDA-ARGOS): Supporting development and validation of Infectious Disease Dx tests.</title>
        <authorList>
            <person name="Blissenbach B."/>
            <person name="Krut O."/>
            <person name="Tallon L."/>
            <person name="Sadzewicz L."/>
            <person name="Zhao X."/>
            <person name="Boylan J."/>
            <person name="Ott S."/>
            <person name="Bowen H."/>
            <person name="Vavikolanu K."/>
            <person name="Mehta A."/>
            <person name="Aluvathingal J."/>
            <person name="Nadendla S."/>
            <person name="Yan Y."/>
            <person name="Sichtig H."/>
        </authorList>
    </citation>
    <scope>NUCLEOTIDE SEQUENCE [LARGE SCALE GENOMIC DNA]</scope>
    <source>
        <strain evidence="4 7">FDAARGOS_1082</strain>
    </source>
</reference>
<dbReference type="GeneID" id="31408855"/>
<reference evidence="2 6" key="1">
    <citation type="submission" date="2015-03" db="EMBL/GenBank/DDBJ databases">
        <authorList>
            <person name="Murphy D."/>
        </authorList>
    </citation>
    <scope>NUCLEOTIDE SEQUENCE [LARGE SCALE GENOMIC DNA]</scope>
    <source>
        <strain evidence="2 6">IP26249</strain>
    </source>
</reference>
<dbReference type="Proteomes" id="UP000048841">
    <property type="component" value="Unassembled WGS sequence"/>
</dbReference>
<evidence type="ECO:0000259" key="1">
    <source>
        <dbReference type="Pfam" id="PF05229"/>
    </source>
</evidence>
<evidence type="ECO:0000313" key="2">
    <source>
        <dbReference type="EMBL" id="CFQ62758.1"/>
    </source>
</evidence>
<dbReference type="AlphaFoldDB" id="A0A0E1NGP2"/>
<dbReference type="PANTHER" id="PTHR37089">
    <property type="entry name" value="PROTEIN U-RELATED"/>
    <property type="match status" value="1"/>
</dbReference>
<accession>A0A0E1NGP2</accession>
<dbReference type="KEGG" id="yet:CH48_3572"/>
<dbReference type="InterPro" id="IPR053167">
    <property type="entry name" value="Spore_coat_component"/>
</dbReference>
<gene>
    <name evidence="2" type="ORF">ERS137941_02089</name>
    <name evidence="3" type="ORF">ERS137959_03241</name>
    <name evidence="4" type="ORF">I6I39_17230</name>
</gene>
<dbReference type="RefSeq" id="WP_005164933.1">
    <property type="nucleotide sequence ID" value="NZ_CGBC01000049.1"/>
</dbReference>
<dbReference type="PATRIC" id="fig|630.129.peg.1947"/>
<keyword evidence="4" id="KW-0946">Virion</keyword>
<proteinExistence type="predicted"/>
<dbReference type="EMBL" id="CPXJ01000043">
    <property type="protein sequence ID" value="CNE20588.1"/>
    <property type="molecule type" value="Genomic_DNA"/>
</dbReference>
<reference evidence="3 5" key="2">
    <citation type="submission" date="2015-03" db="EMBL/GenBank/DDBJ databases">
        <authorList>
            <consortium name="Pathogen Informatics"/>
            <person name="Murphy D."/>
        </authorList>
    </citation>
    <scope>NUCLEOTIDE SEQUENCE [LARGE SCALE GENOMIC DNA]</scope>
    <source>
        <strain evidence="3 5">IP05342</strain>
    </source>
</reference>
<dbReference type="OMA" id="NTIIIKC"/>
<dbReference type="Pfam" id="PF05229">
    <property type="entry name" value="SCPU"/>
    <property type="match status" value="1"/>
</dbReference>
<evidence type="ECO:0000313" key="7">
    <source>
        <dbReference type="Proteomes" id="UP000595309"/>
    </source>
</evidence>
<organism evidence="2 6">
    <name type="scientific">Yersinia enterocolitica</name>
    <dbReference type="NCBI Taxonomy" id="630"/>
    <lineage>
        <taxon>Bacteria</taxon>
        <taxon>Pseudomonadati</taxon>
        <taxon>Pseudomonadota</taxon>
        <taxon>Gammaproteobacteria</taxon>
        <taxon>Enterobacterales</taxon>
        <taxon>Yersiniaceae</taxon>
        <taxon>Yersinia</taxon>
    </lineage>
</organism>
<evidence type="ECO:0000313" key="6">
    <source>
        <dbReference type="Proteomes" id="UP000048841"/>
    </source>
</evidence>